<evidence type="ECO:0000313" key="3">
    <source>
        <dbReference type="EMBL" id="KAF8440008.1"/>
    </source>
</evidence>
<reference evidence="3" key="1">
    <citation type="submission" date="2019-10" db="EMBL/GenBank/DDBJ databases">
        <authorList>
            <consortium name="DOE Joint Genome Institute"/>
            <person name="Kuo A."/>
            <person name="Miyauchi S."/>
            <person name="Kiss E."/>
            <person name="Drula E."/>
            <person name="Kohler A."/>
            <person name="Sanchez-Garcia M."/>
            <person name="Andreopoulos B."/>
            <person name="Barry K.W."/>
            <person name="Bonito G."/>
            <person name="Buee M."/>
            <person name="Carver A."/>
            <person name="Chen C."/>
            <person name="Cichocki N."/>
            <person name="Clum A."/>
            <person name="Culley D."/>
            <person name="Crous P.W."/>
            <person name="Fauchery L."/>
            <person name="Girlanda M."/>
            <person name="Hayes R."/>
            <person name="Keri Z."/>
            <person name="LaButti K."/>
            <person name="Lipzen A."/>
            <person name="Lombard V."/>
            <person name="Magnuson J."/>
            <person name="Maillard F."/>
            <person name="Morin E."/>
            <person name="Murat C."/>
            <person name="Nolan M."/>
            <person name="Ohm R."/>
            <person name="Pangilinan J."/>
            <person name="Pereira M."/>
            <person name="Perotto S."/>
            <person name="Peter M."/>
            <person name="Riley R."/>
            <person name="Sitrit Y."/>
            <person name="Stielow B."/>
            <person name="Szollosi G."/>
            <person name="Zifcakova L."/>
            <person name="Stursova M."/>
            <person name="Spatafora J.W."/>
            <person name="Tedersoo L."/>
            <person name="Vaario L.-M."/>
            <person name="Yamada A."/>
            <person name="Yan M."/>
            <person name="Wang P."/>
            <person name="Xu J."/>
            <person name="Bruns T."/>
            <person name="Baldrian P."/>
            <person name="Vilgalys R."/>
            <person name="Henrissat B."/>
            <person name="Grigoriev I.V."/>
            <person name="Hibbett D."/>
            <person name="Nagy L.G."/>
            <person name="Martin F.M."/>
        </authorList>
    </citation>
    <scope>NUCLEOTIDE SEQUENCE</scope>
    <source>
        <strain evidence="3">BED1</strain>
    </source>
</reference>
<evidence type="ECO:0000256" key="1">
    <source>
        <dbReference type="SAM" id="MobiDB-lite"/>
    </source>
</evidence>
<dbReference type="Proteomes" id="UP001194468">
    <property type="component" value="Unassembled WGS sequence"/>
</dbReference>
<organism evidence="3 4">
    <name type="scientific">Boletus edulis BED1</name>
    <dbReference type="NCBI Taxonomy" id="1328754"/>
    <lineage>
        <taxon>Eukaryota</taxon>
        <taxon>Fungi</taxon>
        <taxon>Dikarya</taxon>
        <taxon>Basidiomycota</taxon>
        <taxon>Agaricomycotina</taxon>
        <taxon>Agaricomycetes</taxon>
        <taxon>Agaricomycetidae</taxon>
        <taxon>Boletales</taxon>
        <taxon>Boletineae</taxon>
        <taxon>Boletaceae</taxon>
        <taxon>Boletoideae</taxon>
        <taxon>Boletus</taxon>
    </lineage>
</organism>
<accession>A0AAD4BV69</accession>
<keyword evidence="2" id="KW-0472">Membrane</keyword>
<evidence type="ECO:0000313" key="4">
    <source>
        <dbReference type="Proteomes" id="UP001194468"/>
    </source>
</evidence>
<proteinExistence type="predicted"/>
<keyword evidence="2" id="KW-0812">Transmembrane</keyword>
<feature type="region of interest" description="Disordered" evidence="1">
    <location>
        <begin position="137"/>
        <end position="156"/>
    </location>
</feature>
<comment type="caution">
    <text evidence="3">The sequence shown here is derived from an EMBL/GenBank/DDBJ whole genome shotgun (WGS) entry which is preliminary data.</text>
</comment>
<name>A0AAD4BV69_BOLED</name>
<keyword evidence="4" id="KW-1185">Reference proteome</keyword>
<evidence type="ECO:0000256" key="2">
    <source>
        <dbReference type="SAM" id="Phobius"/>
    </source>
</evidence>
<reference evidence="3" key="2">
    <citation type="journal article" date="2020" name="Nat. Commun.">
        <title>Large-scale genome sequencing of mycorrhizal fungi provides insights into the early evolution of symbiotic traits.</title>
        <authorList>
            <person name="Miyauchi S."/>
            <person name="Kiss E."/>
            <person name="Kuo A."/>
            <person name="Drula E."/>
            <person name="Kohler A."/>
            <person name="Sanchez-Garcia M."/>
            <person name="Morin E."/>
            <person name="Andreopoulos B."/>
            <person name="Barry K.W."/>
            <person name="Bonito G."/>
            <person name="Buee M."/>
            <person name="Carver A."/>
            <person name="Chen C."/>
            <person name="Cichocki N."/>
            <person name="Clum A."/>
            <person name="Culley D."/>
            <person name="Crous P.W."/>
            <person name="Fauchery L."/>
            <person name="Girlanda M."/>
            <person name="Hayes R.D."/>
            <person name="Keri Z."/>
            <person name="LaButti K."/>
            <person name="Lipzen A."/>
            <person name="Lombard V."/>
            <person name="Magnuson J."/>
            <person name="Maillard F."/>
            <person name="Murat C."/>
            <person name="Nolan M."/>
            <person name="Ohm R.A."/>
            <person name="Pangilinan J."/>
            <person name="Pereira M.F."/>
            <person name="Perotto S."/>
            <person name="Peter M."/>
            <person name="Pfister S."/>
            <person name="Riley R."/>
            <person name="Sitrit Y."/>
            <person name="Stielow J.B."/>
            <person name="Szollosi G."/>
            <person name="Zifcakova L."/>
            <person name="Stursova M."/>
            <person name="Spatafora J.W."/>
            <person name="Tedersoo L."/>
            <person name="Vaario L.M."/>
            <person name="Yamada A."/>
            <person name="Yan M."/>
            <person name="Wang P."/>
            <person name="Xu J."/>
            <person name="Bruns T."/>
            <person name="Baldrian P."/>
            <person name="Vilgalys R."/>
            <person name="Dunand C."/>
            <person name="Henrissat B."/>
            <person name="Grigoriev I.V."/>
            <person name="Hibbett D."/>
            <person name="Nagy L.G."/>
            <person name="Martin F.M."/>
        </authorList>
    </citation>
    <scope>NUCLEOTIDE SEQUENCE</scope>
    <source>
        <strain evidence="3">BED1</strain>
    </source>
</reference>
<dbReference type="EMBL" id="WHUW01000013">
    <property type="protein sequence ID" value="KAF8440008.1"/>
    <property type="molecule type" value="Genomic_DNA"/>
</dbReference>
<gene>
    <name evidence="3" type="ORF">L210DRAFT_3541422</name>
</gene>
<feature type="transmembrane region" description="Helical" evidence="2">
    <location>
        <begin position="33"/>
        <end position="55"/>
    </location>
</feature>
<keyword evidence="2" id="KW-1133">Transmembrane helix</keyword>
<sequence length="156" mass="17423">MPSLASWYSYPIASTHRHPHTTVWKGPPGRISALRTFLTMVSMSAYWISLCRFVLGCVLRCRDRALSGVVVGSAMYASHHSMTAFWWAKTSRQHAHLHSSMASWASWEVLWAEASLAIPIPRRSTCRFVQTTPFSSTPFSPGDQDGPTDCSSTTSW</sequence>
<dbReference type="AlphaFoldDB" id="A0AAD4BV69"/>
<protein>
    <submittedName>
        <fullName evidence="3">Uncharacterized protein</fullName>
    </submittedName>
</protein>